<dbReference type="AlphaFoldDB" id="A0ABD1MJZ5"/>
<gene>
    <name evidence="1" type="ORF">Fmac_010579</name>
</gene>
<evidence type="ECO:0000313" key="2">
    <source>
        <dbReference type="Proteomes" id="UP001603857"/>
    </source>
</evidence>
<reference evidence="1 2" key="1">
    <citation type="submission" date="2024-08" db="EMBL/GenBank/DDBJ databases">
        <title>Insights into the chromosomal genome structure of Flemingia macrophylla.</title>
        <authorList>
            <person name="Ding Y."/>
            <person name="Zhao Y."/>
            <person name="Bi W."/>
            <person name="Wu M."/>
            <person name="Zhao G."/>
            <person name="Gong Y."/>
            <person name="Li W."/>
            <person name="Zhang P."/>
        </authorList>
    </citation>
    <scope>NUCLEOTIDE SEQUENCE [LARGE SCALE GENOMIC DNA]</scope>
    <source>
        <strain evidence="1">DYQJB</strain>
        <tissue evidence="1">Leaf</tissue>
    </source>
</reference>
<name>A0ABD1MJZ5_9FABA</name>
<dbReference type="PANTHER" id="PTHR34970">
    <property type="entry name" value="ABC TRANSPORTER A FAMILY PROTEIN"/>
    <property type="match status" value="1"/>
</dbReference>
<comment type="caution">
    <text evidence="1">The sequence shown here is derived from an EMBL/GenBank/DDBJ whole genome shotgun (WGS) entry which is preliminary data.</text>
</comment>
<dbReference type="Proteomes" id="UP001603857">
    <property type="component" value="Unassembled WGS sequence"/>
</dbReference>
<keyword evidence="2" id="KW-1185">Reference proteome</keyword>
<organism evidence="1 2">
    <name type="scientific">Flemingia macrophylla</name>
    <dbReference type="NCBI Taxonomy" id="520843"/>
    <lineage>
        <taxon>Eukaryota</taxon>
        <taxon>Viridiplantae</taxon>
        <taxon>Streptophyta</taxon>
        <taxon>Embryophyta</taxon>
        <taxon>Tracheophyta</taxon>
        <taxon>Spermatophyta</taxon>
        <taxon>Magnoliopsida</taxon>
        <taxon>eudicotyledons</taxon>
        <taxon>Gunneridae</taxon>
        <taxon>Pentapetalae</taxon>
        <taxon>rosids</taxon>
        <taxon>fabids</taxon>
        <taxon>Fabales</taxon>
        <taxon>Fabaceae</taxon>
        <taxon>Papilionoideae</taxon>
        <taxon>50 kb inversion clade</taxon>
        <taxon>NPAAA clade</taxon>
        <taxon>indigoferoid/millettioid clade</taxon>
        <taxon>Phaseoleae</taxon>
        <taxon>Flemingia</taxon>
    </lineage>
</organism>
<proteinExistence type="predicted"/>
<evidence type="ECO:0000313" key="1">
    <source>
        <dbReference type="EMBL" id="KAL2336133.1"/>
    </source>
</evidence>
<accession>A0ABD1MJZ5</accession>
<dbReference type="PANTHER" id="PTHR34970:SF5">
    <property type="entry name" value="PROTEIN, PUTATIVE-RELATED"/>
    <property type="match status" value="1"/>
</dbReference>
<protein>
    <submittedName>
        <fullName evidence="1">Uncharacterized protein</fullName>
    </submittedName>
</protein>
<dbReference type="EMBL" id="JBGMDY010000004">
    <property type="protein sequence ID" value="KAL2336133.1"/>
    <property type="molecule type" value="Genomic_DNA"/>
</dbReference>
<sequence length="106" mass="12314">MSRRRLLWFTFGFASTYAVFSRCIRKDLLVERLALTSRVDQEFRSLEARLSNLDSSPSVPTPDQVTRLTILLLFFSAEEFRILGFAIRIMMFRAGKVLHLEEILLA</sequence>